<keyword evidence="1" id="KW-1133">Transmembrane helix</keyword>
<feature type="transmembrane region" description="Helical" evidence="1">
    <location>
        <begin position="247"/>
        <end position="269"/>
    </location>
</feature>
<reference evidence="2 3" key="1">
    <citation type="submission" date="2017-06" db="EMBL/GenBank/DDBJ databases">
        <title>Cultured bacterium strain Saccharothrix yanglingensis Hhs.015.</title>
        <authorList>
            <person name="Xia Y."/>
        </authorList>
    </citation>
    <scope>NUCLEOTIDE SEQUENCE [LARGE SCALE GENOMIC DNA]</scope>
    <source>
        <strain evidence="2 3">Hhs.015</strain>
    </source>
</reference>
<dbReference type="Proteomes" id="UP001225605">
    <property type="component" value="Unassembled WGS sequence"/>
</dbReference>
<accession>A0ABU0X343</accession>
<evidence type="ECO:0000313" key="3">
    <source>
        <dbReference type="Proteomes" id="UP001225605"/>
    </source>
</evidence>
<evidence type="ECO:0000313" key="2">
    <source>
        <dbReference type="EMBL" id="MDQ2586554.1"/>
    </source>
</evidence>
<keyword evidence="1" id="KW-0812">Transmembrane</keyword>
<sequence>MPAVLVRVAADRAVLRPVPPRAGGRGGAVTRRSTTRRTLRGLLAGTVVAALVATGATWAVCAAVQATADSVRTRNAPAVLEAATARAALAEADRLAVESFTNPEHVLTGPGDRYRGRIALAGQYLAQIAEDNTAGEVVSRQLQLVEGLLVSYNAAVGQADAQLRQPGGAALGTADLWHASQLLHAPDHGILAQLDRLLEAQRDALDDRLAESGTTPWRTASWLVPSLVLLGLLVATQVFLVRRFRRLVNPLLALATAVALGVVVVPLVAQETRAQVAESARALDLLVDRWRAHTTETGATARRELLVLLDRHCGGERDGCGDTVARVRRDLGPAAAGAPPTDERELTREAERINADLEDAADERGLIPLVPIGGSAVVLLVLLGLLGRLEEYRYRVR</sequence>
<keyword evidence="3" id="KW-1185">Reference proteome</keyword>
<keyword evidence="1" id="KW-0472">Membrane</keyword>
<evidence type="ECO:0008006" key="4">
    <source>
        <dbReference type="Google" id="ProtNLM"/>
    </source>
</evidence>
<evidence type="ECO:0000256" key="1">
    <source>
        <dbReference type="SAM" id="Phobius"/>
    </source>
</evidence>
<dbReference type="EMBL" id="NSDM01000009">
    <property type="protein sequence ID" value="MDQ2586554.1"/>
    <property type="molecule type" value="Genomic_DNA"/>
</dbReference>
<comment type="caution">
    <text evidence="2">The sequence shown here is derived from an EMBL/GenBank/DDBJ whole genome shotgun (WGS) entry which is preliminary data.</text>
</comment>
<protein>
    <recommendedName>
        <fullName evidence="4">Integral membrane protein</fullName>
    </recommendedName>
</protein>
<feature type="transmembrane region" description="Helical" evidence="1">
    <location>
        <begin position="41"/>
        <end position="60"/>
    </location>
</feature>
<feature type="transmembrane region" description="Helical" evidence="1">
    <location>
        <begin position="366"/>
        <end position="387"/>
    </location>
</feature>
<feature type="transmembrane region" description="Helical" evidence="1">
    <location>
        <begin position="222"/>
        <end position="240"/>
    </location>
</feature>
<organism evidence="2 3">
    <name type="scientific">Saccharothrix yanglingensis</name>
    <dbReference type="NCBI Taxonomy" id="659496"/>
    <lineage>
        <taxon>Bacteria</taxon>
        <taxon>Bacillati</taxon>
        <taxon>Actinomycetota</taxon>
        <taxon>Actinomycetes</taxon>
        <taxon>Pseudonocardiales</taxon>
        <taxon>Pseudonocardiaceae</taxon>
        <taxon>Saccharothrix</taxon>
    </lineage>
</organism>
<gene>
    <name evidence="2" type="ORF">CKY47_21660</name>
</gene>
<name>A0ABU0X343_9PSEU</name>
<proteinExistence type="predicted"/>